<keyword evidence="1" id="KW-0472">Membrane</keyword>
<gene>
    <name evidence="2" type="ORF">NCTC10124_00261</name>
</gene>
<evidence type="ECO:0000256" key="1">
    <source>
        <dbReference type="SAM" id="Phobius"/>
    </source>
</evidence>
<proteinExistence type="predicted"/>
<dbReference type="EMBL" id="LS991953">
    <property type="protein sequence ID" value="SYV92537.1"/>
    <property type="molecule type" value="Genomic_DNA"/>
</dbReference>
<sequence length="60" mass="6617">MFNSGHDSILLGSGVSTEFRDKFISNFSFGTAIYSIKLSLTHNFIIFGVALFILLAIGTW</sequence>
<dbReference type="Proteomes" id="UP000259328">
    <property type="component" value="Chromosome"/>
</dbReference>
<keyword evidence="1" id="KW-0812">Transmembrane</keyword>
<evidence type="ECO:0000313" key="2">
    <source>
        <dbReference type="EMBL" id="SYV92537.1"/>
    </source>
</evidence>
<protein>
    <submittedName>
        <fullName evidence="2">Uncharacterized protein</fullName>
    </submittedName>
</protein>
<name>A0A3B0P927_MYCSY</name>
<reference evidence="3" key="1">
    <citation type="submission" date="2018-06" db="EMBL/GenBank/DDBJ databases">
        <authorList>
            <consortium name="Pathogen Informatics"/>
        </authorList>
    </citation>
    <scope>NUCLEOTIDE SEQUENCE [LARGE SCALE GENOMIC DNA]</scope>
    <source>
        <strain evidence="3">NCTC10124</strain>
    </source>
</reference>
<dbReference type="AlphaFoldDB" id="A0A3B0P927"/>
<organism evidence="2 3">
    <name type="scientific">Mycoplasmopsis synoviae</name>
    <name type="common">Mycoplasma synoviae</name>
    <dbReference type="NCBI Taxonomy" id="2109"/>
    <lineage>
        <taxon>Bacteria</taxon>
        <taxon>Bacillati</taxon>
        <taxon>Mycoplasmatota</taxon>
        <taxon>Mycoplasmoidales</taxon>
        <taxon>Metamycoplasmataceae</taxon>
        <taxon>Mycoplasmopsis</taxon>
    </lineage>
</organism>
<feature type="non-terminal residue" evidence="2">
    <location>
        <position position="60"/>
    </location>
</feature>
<evidence type="ECO:0000313" key="3">
    <source>
        <dbReference type="Proteomes" id="UP000259328"/>
    </source>
</evidence>
<accession>A0A3B0P927</accession>
<keyword evidence="1" id="KW-1133">Transmembrane helix</keyword>
<feature type="transmembrane region" description="Helical" evidence="1">
    <location>
        <begin position="32"/>
        <end position="57"/>
    </location>
</feature>